<organism evidence="13 14">
    <name type="scientific">Thermithiobacillus plumbiphilus</name>
    <dbReference type="NCBI Taxonomy" id="1729899"/>
    <lineage>
        <taxon>Bacteria</taxon>
        <taxon>Pseudomonadati</taxon>
        <taxon>Pseudomonadota</taxon>
        <taxon>Acidithiobacillia</taxon>
        <taxon>Acidithiobacillales</taxon>
        <taxon>Thermithiobacillaceae</taxon>
        <taxon>Thermithiobacillus</taxon>
    </lineage>
</organism>
<dbReference type="PANTHER" id="PTHR30560:SF3">
    <property type="entry name" value="TRIGGER FACTOR-LIKE PROTEIN TIG, CHLOROPLASTIC"/>
    <property type="match status" value="1"/>
</dbReference>
<dbReference type="InterPro" id="IPR005215">
    <property type="entry name" value="Trig_fac"/>
</dbReference>
<keyword evidence="14" id="KW-1185">Reference proteome</keyword>
<comment type="catalytic activity">
    <reaction evidence="1 9 10">
        <text>[protein]-peptidylproline (omega=180) = [protein]-peptidylproline (omega=0)</text>
        <dbReference type="Rhea" id="RHEA:16237"/>
        <dbReference type="Rhea" id="RHEA-COMP:10747"/>
        <dbReference type="Rhea" id="RHEA-COMP:10748"/>
        <dbReference type="ChEBI" id="CHEBI:83833"/>
        <dbReference type="ChEBI" id="CHEBI:83834"/>
        <dbReference type="EC" id="5.2.1.8"/>
    </reaction>
</comment>
<dbReference type="PROSITE" id="PS50059">
    <property type="entry name" value="FKBP_PPIASE"/>
    <property type="match status" value="1"/>
</dbReference>
<evidence type="ECO:0000256" key="7">
    <source>
        <dbReference type="ARBA" id="ARBA00023235"/>
    </source>
</evidence>
<evidence type="ECO:0000256" key="8">
    <source>
        <dbReference type="ARBA" id="ARBA00029986"/>
    </source>
</evidence>
<dbReference type="SUPFAM" id="SSF54534">
    <property type="entry name" value="FKBP-like"/>
    <property type="match status" value="1"/>
</dbReference>
<evidence type="ECO:0000259" key="12">
    <source>
        <dbReference type="PROSITE" id="PS50059"/>
    </source>
</evidence>
<protein>
    <recommendedName>
        <fullName evidence="4 9">Trigger factor</fullName>
        <shortName evidence="9">TF</shortName>
        <ecNumber evidence="3 9">5.2.1.8</ecNumber>
    </recommendedName>
    <alternativeName>
        <fullName evidence="8 9">PPIase</fullName>
    </alternativeName>
</protein>
<comment type="function">
    <text evidence="9">Involved in protein export. Acts as a chaperone by maintaining the newly synthesized protein in an open conformation. Functions as a peptidyl-prolyl cis-trans isomerase.</text>
</comment>
<dbReference type="SUPFAM" id="SSF109998">
    <property type="entry name" value="Triger factor/SurA peptide-binding domain-like"/>
    <property type="match status" value="1"/>
</dbReference>
<dbReference type="RefSeq" id="WP_341371129.1">
    <property type="nucleotide sequence ID" value="NZ_JBBPCO010000009.1"/>
</dbReference>
<name>A0ABU9DB59_9PROT</name>
<dbReference type="HAMAP" id="MF_00303">
    <property type="entry name" value="Trigger_factor_Tig"/>
    <property type="match status" value="1"/>
</dbReference>
<dbReference type="EMBL" id="JBBPCO010000009">
    <property type="protein sequence ID" value="MEK8090072.1"/>
    <property type="molecule type" value="Genomic_DNA"/>
</dbReference>
<keyword evidence="9 11" id="KW-0132">Cell division</keyword>
<dbReference type="InterPro" id="IPR037041">
    <property type="entry name" value="Trigger_fac_C_sf"/>
</dbReference>
<dbReference type="Gene3D" id="3.30.70.1050">
    <property type="entry name" value="Trigger factor ribosome-binding domain"/>
    <property type="match status" value="1"/>
</dbReference>
<evidence type="ECO:0000313" key="13">
    <source>
        <dbReference type="EMBL" id="MEK8090072.1"/>
    </source>
</evidence>
<comment type="subcellular location">
    <subcellularLocation>
        <location evidence="9">Cytoplasm</location>
    </subcellularLocation>
    <text evidence="9">About half TF is bound to the ribosome near the polypeptide exit tunnel while the other half is free in the cytoplasm.</text>
</comment>
<keyword evidence="6 9" id="KW-0143">Chaperone</keyword>
<dbReference type="Pfam" id="PF05698">
    <property type="entry name" value="Trigger_C"/>
    <property type="match status" value="1"/>
</dbReference>
<reference evidence="13 14" key="1">
    <citation type="submission" date="2024-04" db="EMBL/GenBank/DDBJ databases">
        <authorList>
            <person name="Abashina T."/>
            <person name="Shaikin A."/>
        </authorList>
    </citation>
    <scope>NUCLEOTIDE SEQUENCE [LARGE SCALE GENOMIC DNA]</scope>
    <source>
        <strain evidence="13 14">AAFK</strain>
    </source>
</reference>
<dbReference type="Pfam" id="PF05697">
    <property type="entry name" value="Trigger_N"/>
    <property type="match status" value="1"/>
</dbReference>
<evidence type="ECO:0000256" key="1">
    <source>
        <dbReference type="ARBA" id="ARBA00000971"/>
    </source>
</evidence>
<dbReference type="InterPro" id="IPR008880">
    <property type="entry name" value="Trigger_fac_C"/>
</dbReference>
<gene>
    <name evidence="9 13" type="primary">tig</name>
    <name evidence="13" type="ORF">WOB96_09870</name>
</gene>
<dbReference type="InterPro" id="IPR008881">
    <property type="entry name" value="Trigger_fac_ribosome-bd_bac"/>
</dbReference>
<dbReference type="Gene3D" id="3.10.50.40">
    <property type="match status" value="1"/>
</dbReference>
<evidence type="ECO:0000256" key="2">
    <source>
        <dbReference type="ARBA" id="ARBA00005464"/>
    </source>
</evidence>
<dbReference type="Gene3D" id="1.10.3120.10">
    <property type="entry name" value="Trigger factor, C-terminal domain"/>
    <property type="match status" value="1"/>
</dbReference>
<dbReference type="Proteomes" id="UP001446205">
    <property type="component" value="Unassembled WGS sequence"/>
</dbReference>
<evidence type="ECO:0000256" key="4">
    <source>
        <dbReference type="ARBA" id="ARBA00016902"/>
    </source>
</evidence>
<dbReference type="InterPro" id="IPR001179">
    <property type="entry name" value="PPIase_FKBP_dom"/>
</dbReference>
<dbReference type="PANTHER" id="PTHR30560">
    <property type="entry name" value="TRIGGER FACTOR CHAPERONE AND PEPTIDYL-PROLYL CIS/TRANS ISOMERASE"/>
    <property type="match status" value="1"/>
</dbReference>
<dbReference type="Pfam" id="PF00254">
    <property type="entry name" value="FKBP_C"/>
    <property type="match status" value="1"/>
</dbReference>
<comment type="caution">
    <text evidence="13">The sequence shown here is derived from an EMBL/GenBank/DDBJ whole genome shotgun (WGS) entry which is preliminary data.</text>
</comment>
<keyword evidence="5 9" id="KW-0697">Rotamase</keyword>
<proteinExistence type="inferred from homology"/>
<evidence type="ECO:0000256" key="11">
    <source>
        <dbReference type="RuleBase" id="RU003914"/>
    </source>
</evidence>
<comment type="similarity">
    <text evidence="2 9 11">Belongs to the FKBP-type PPIase family. Tig subfamily.</text>
</comment>
<dbReference type="NCBIfam" id="TIGR00115">
    <property type="entry name" value="tig"/>
    <property type="match status" value="1"/>
</dbReference>
<accession>A0ABU9DB59</accession>
<dbReference type="InterPro" id="IPR027304">
    <property type="entry name" value="Trigger_fact/SurA_dom_sf"/>
</dbReference>
<sequence>MQVSVETSGSLEKRLRITVPAAEVETALSSRLRNLASSTRIPGFRPGKVPMRLIEQRFGGQALMDTYDDIINRTYPKAVSEQGFRPVDRPSINVESGGRGQDFSFLATFEVFPEFEPNLGDEEIERQRADITDADVDRTLQILQEQRRTFESVDRPAEMGDQVIIDFKGFVNDEPFAGGEAQGFGLILGSGRTIEGFESGLIGAAAGESRQVDVTFPEDYGNTELAGKQARFEITVQAVLAPKLPEIDGDFARSLGVEDGSVETLRSEVRENLAHEAERASRSRAKSAVLDLLVRANENVDLPKALLDAEEQRLRQSNRAQPGEDEAAAEQKLKELARQRVRLGLVISEIVRRNELRVDNDTVRQEIERVASQYQDPGQVMSWYLQNPERLAEIESMVLEDLVVDWVLTHAKTKDQTVSFNQLIGRPETA</sequence>
<dbReference type="EC" id="5.2.1.8" evidence="3 9"/>
<evidence type="ECO:0000256" key="5">
    <source>
        <dbReference type="ARBA" id="ARBA00023110"/>
    </source>
</evidence>
<dbReference type="SUPFAM" id="SSF102735">
    <property type="entry name" value="Trigger factor ribosome-binding domain"/>
    <property type="match status" value="1"/>
</dbReference>
<dbReference type="PIRSF" id="PIRSF003095">
    <property type="entry name" value="Trigger_factor"/>
    <property type="match status" value="1"/>
</dbReference>
<feature type="domain" description="PPIase FKBP-type" evidence="12">
    <location>
        <begin position="160"/>
        <end position="250"/>
    </location>
</feature>
<evidence type="ECO:0000256" key="3">
    <source>
        <dbReference type="ARBA" id="ARBA00013194"/>
    </source>
</evidence>
<dbReference type="InterPro" id="IPR046357">
    <property type="entry name" value="PPIase_dom_sf"/>
</dbReference>
<dbReference type="InterPro" id="IPR036611">
    <property type="entry name" value="Trigger_fac_ribosome-bd_sf"/>
</dbReference>
<dbReference type="GO" id="GO:0003755">
    <property type="term" value="F:peptidyl-prolyl cis-trans isomerase activity"/>
    <property type="evidence" value="ECO:0007669"/>
    <property type="project" value="UniProtKB-EC"/>
</dbReference>
<evidence type="ECO:0000256" key="6">
    <source>
        <dbReference type="ARBA" id="ARBA00023186"/>
    </source>
</evidence>
<evidence type="ECO:0000256" key="9">
    <source>
        <dbReference type="HAMAP-Rule" id="MF_00303"/>
    </source>
</evidence>
<keyword evidence="9 11" id="KW-0131">Cell cycle</keyword>
<comment type="domain">
    <text evidence="9">Consists of 3 domains; the N-terminus binds the ribosome, the middle domain has PPIase activity, while the C-terminus has intrinsic chaperone activity on its own.</text>
</comment>
<keyword evidence="7 9" id="KW-0413">Isomerase</keyword>
<keyword evidence="9" id="KW-0963">Cytoplasm</keyword>
<evidence type="ECO:0000313" key="14">
    <source>
        <dbReference type="Proteomes" id="UP001446205"/>
    </source>
</evidence>
<evidence type="ECO:0000256" key="10">
    <source>
        <dbReference type="PROSITE-ProRule" id="PRU00277"/>
    </source>
</evidence>